<proteinExistence type="predicted"/>
<accession>A0A660LDW4</accession>
<dbReference type="Proteomes" id="UP000278962">
    <property type="component" value="Unassembled WGS sequence"/>
</dbReference>
<reference evidence="1 2" key="1">
    <citation type="submission" date="2018-10" db="EMBL/GenBank/DDBJ databases">
        <title>Genomic Encyclopedia of Archaeal and Bacterial Type Strains, Phase II (KMG-II): from individual species to whole genera.</title>
        <authorList>
            <person name="Goeker M."/>
        </authorList>
    </citation>
    <scope>NUCLEOTIDE SEQUENCE [LARGE SCALE GENOMIC DNA]</scope>
    <source>
        <strain evidence="1 2">DSM 14954</strain>
    </source>
</reference>
<dbReference type="AlphaFoldDB" id="A0A660LDW4"/>
<keyword evidence="2" id="KW-1185">Reference proteome</keyword>
<organism evidence="1 2">
    <name type="scientific">Solirubrobacter pauli</name>
    <dbReference type="NCBI Taxonomy" id="166793"/>
    <lineage>
        <taxon>Bacteria</taxon>
        <taxon>Bacillati</taxon>
        <taxon>Actinomycetota</taxon>
        <taxon>Thermoleophilia</taxon>
        <taxon>Solirubrobacterales</taxon>
        <taxon>Solirubrobacteraceae</taxon>
        <taxon>Solirubrobacter</taxon>
    </lineage>
</organism>
<evidence type="ECO:0000313" key="1">
    <source>
        <dbReference type="EMBL" id="RKQ93242.1"/>
    </source>
</evidence>
<sequence>MLTGIAAVAALAPAGNAAAPKTETLRIFEKTRSIQLTKADGRVLTQLPIAESEPQPGDVLDIVFDLFEGNHARHDRTRLGSDHLRCEFLAGGPPRCVSHATLGRSMLVIEGTPPRVTLGTGRFAGATGRVVSAKEVRQAPPTELAHNDIDVVARVTLR</sequence>
<comment type="caution">
    <text evidence="1">The sequence shown here is derived from an EMBL/GenBank/DDBJ whole genome shotgun (WGS) entry which is preliminary data.</text>
</comment>
<gene>
    <name evidence="1" type="ORF">C8N24_3103</name>
</gene>
<protein>
    <submittedName>
        <fullName evidence="1">Uncharacterized protein</fullName>
    </submittedName>
</protein>
<evidence type="ECO:0000313" key="2">
    <source>
        <dbReference type="Proteomes" id="UP000278962"/>
    </source>
</evidence>
<name>A0A660LDW4_9ACTN</name>
<dbReference type="EMBL" id="RBIL01000001">
    <property type="protein sequence ID" value="RKQ93242.1"/>
    <property type="molecule type" value="Genomic_DNA"/>
</dbReference>
<dbReference type="RefSeq" id="WP_121251194.1">
    <property type="nucleotide sequence ID" value="NZ_RBIL01000001.1"/>
</dbReference>